<dbReference type="KEGG" id="mequ:KFV11_06950"/>
<name>A0A9Q9BRX5_9STAP</name>
<organism evidence="1 2">
    <name type="scientific">Macrococcus equipercicus</name>
    <dbReference type="NCBI Taxonomy" id="69967"/>
    <lineage>
        <taxon>Bacteria</taxon>
        <taxon>Bacillati</taxon>
        <taxon>Bacillota</taxon>
        <taxon>Bacilli</taxon>
        <taxon>Bacillales</taxon>
        <taxon>Staphylococcaceae</taxon>
        <taxon>Macrococcus</taxon>
    </lineage>
</organism>
<sequence>MTNEIIELMNKTDFNNGAVKSAYEGLVNTNPAENIGDFGKATDARIAEYKAEYGKTYTDEALKEGIRAIIQEERAKAEEVIQQAAQSQVEKRNLIVETANRALNESDNLSSDEITKRVYHNSQMTNELNMKLDSVRTATELRVLFNEYLEAAKYDKYKAHAINNNLYLFKNAIKQLADFEQDYASVSFSTFKNDIDDIVTPPKLKVYRKLKEDMDRYATDGGGAARLTMRLALDKYKNEYGI</sequence>
<proteinExistence type="predicted"/>
<dbReference type="Proteomes" id="UP001057381">
    <property type="component" value="Chromosome"/>
</dbReference>
<dbReference type="AlphaFoldDB" id="A0A9Q9BRX5"/>
<evidence type="ECO:0000313" key="1">
    <source>
        <dbReference type="EMBL" id="UTH13014.1"/>
    </source>
</evidence>
<gene>
    <name evidence="1" type="ORF">KFV11_06950</name>
</gene>
<reference evidence="1" key="1">
    <citation type="submission" date="2021-04" db="EMBL/GenBank/DDBJ databases">
        <title>Complete Genome Sequences of Macrococcus spp. from dog and cattle.</title>
        <authorList>
            <person name="Schwendener S."/>
            <person name="Perreten V."/>
        </authorList>
    </citation>
    <scope>NUCLEOTIDE SEQUENCE</scope>
    <source>
        <strain evidence="1">Epi0143-OL</strain>
    </source>
</reference>
<accession>A0A9Q9BRX5</accession>
<dbReference type="RefSeq" id="WP_254249555.1">
    <property type="nucleotide sequence ID" value="NZ_CP073809.1"/>
</dbReference>
<protein>
    <submittedName>
        <fullName evidence="1">Uncharacterized protein</fullName>
    </submittedName>
</protein>
<dbReference type="EMBL" id="CP073809">
    <property type="protein sequence ID" value="UTH13014.1"/>
    <property type="molecule type" value="Genomic_DNA"/>
</dbReference>
<evidence type="ECO:0000313" key="2">
    <source>
        <dbReference type="Proteomes" id="UP001057381"/>
    </source>
</evidence>